<evidence type="ECO:0000256" key="6">
    <source>
        <dbReference type="ARBA" id="ARBA00022980"/>
    </source>
</evidence>
<feature type="repeat" description="Solcar" evidence="10">
    <location>
        <begin position="498"/>
        <end position="571"/>
    </location>
</feature>
<dbReference type="PANTHER" id="PTHR45667">
    <property type="entry name" value="S-ADENOSYLMETHIONINE MITOCHONDRIAL CARRIER PROTEIN"/>
    <property type="match status" value="1"/>
</dbReference>
<gene>
    <name evidence="12" type="ORF">EVOR1521_LOCUS12153</name>
</gene>
<evidence type="ECO:0000256" key="8">
    <source>
        <dbReference type="ARBA" id="ARBA00023136"/>
    </source>
</evidence>
<dbReference type="CDD" id="cd06089">
    <property type="entry name" value="KOW_RPL26"/>
    <property type="match status" value="1"/>
</dbReference>
<evidence type="ECO:0000256" key="7">
    <source>
        <dbReference type="ARBA" id="ARBA00022989"/>
    </source>
</evidence>
<comment type="subcellular location">
    <subcellularLocation>
        <location evidence="1">Membrane</location>
        <topology evidence="1">Multi-pass membrane protein</topology>
    </subcellularLocation>
</comment>
<dbReference type="PROSITE" id="PS50920">
    <property type="entry name" value="SOLCAR"/>
    <property type="match status" value="2"/>
</dbReference>
<evidence type="ECO:0000313" key="13">
    <source>
        <dbReference type="Proteomes" id="UP001178507"/>
    </source>
</evidence>
<dbReference type="Gene3D" id="1.50.40.10">
    <property type="entry name" value="Mitochondrial carrier domain"/>
    <property type="match status" value="1"/>
</dbReference>
<evidence type="ECO:0000256" key="11">
    <source>
        <dbReference type="SAM" id="MobiDB-lite"/>
    </source>
</evidence>
<feature type="repeat" description="Solcar" evidence="10">
    <location>
        <begin position="682"/>
        <end position="779"/>
    </location>
</feature>
<dbReference type="Proteomes" id="UP001178507">
    <property type="component" value="Unassembled WGS sequence"/>
</dbReference>
<keyword evidence="4 10" id="KW-0812">Transmembrane</keyword>
<dbReference type="InterPro" id="IPR023395">
    <property type="entry name" value="MCP_dom_sf"/>
</dbReference>
<keyword evidence="13" id="KW-1185">Reference proteome</keyword>
<dbReference type="GO" id="GO:0003723">
    <property type="term" value="F:RNA binding"/>
    <property type="evidence" value="ECO:0007669"/>
    <property type="project" value="InterPro"/>
</dbReference>
<keyword evidence="7" id="KW-1133">Transmembrane helix</keyword>
<dbReference type="InterPro" id="IPR018108">
    <property type="entry name" value="MCP_transmembrane"/>
</dbReference>
<sequence length="787" mass="85411">MLPLWQHTQDAASARSTEQKRGRRPGRLAWPLVLAVAIFALRPVAELWYEGASDTFVSPRSLNSKSALRGQQANAAPEDSTAVLDRPKVNGHRKNVSEASQVAGSELPQIQLEVPKEMEVLREETKPEFAAPWALVAALGLGLAMGLALSRPQLQAPSPAASTLSSPAVTAPVVLEKAANVAGEISGVADKAKGQMYSAADKAKGQVSGVADKVGKVVARLNEAESQEDQLLRYDDKLAKMYTGLMESARGTGARLQEVMQSIAAAPSEKGAPSRVSTSIVKKIRDIGDMLDEAQADVYKEEWLSLKVYPEILRAYLPLMEFYENQAFSDNNGDKQVNAATRASLRFYRLQMGTNLARLGKAIENQKVREVEEAFAKTSLAYDRFLKAGDLYTGYDPVTSTTVFFQSISDDQLRYTPLALQQPQIRDEVLVLQGPDKGKVGRIIWLGRENGEDKDSKVLTAVVKLEPNPVLGSGKNGGVREVKAYPYAWLVMTRGSDEGYIQDLILASSAAVISCAVTYPLETIKARVQSNLSPIPPEGPQALLNGVELNVLREAPNAGFLMAGFNYFTRFAVGLPFINGNDPNMKFLLMIPSGVVAMCSGAFVKAPVIDISKQVQAGLAADAGEAIQNVYFKPNPSQVSKRLARNLMLTAIRGVPFGAFQCFIYEVLKDQTPGLLETIGVPIWFEPFIWGGAAGFCTGYLTNPPDVIMQRLALEASEDDEDDTPFSVSETWEEIVRATQKILDEEGPGGFAKGGLENAVYFLPEAMVWFGVYEALKGVANSVSQAF</sequence>
<keyword evidence="5" id="KW-0677">Repeat</keyword>
<feature type="compositionally biased region" description="Polar residues" evidence="11">
    <location>
        <begin position="1"/>
        <end position="16"/>
    </location>
</feature>
<evidence type="ECO:0000256" key="5">
    <source>
        <dbReference type="ARBA" id="ARBA00022737"/>
    </source>
</evidence>
<evidence type="ECO:0000256" key="3">
    <source>
        <dbReference type="ARBA" id="ARBA00022448"/>
    </source>
</evidence>
<dbReference type="EMBL" id="CAUJNA010001254">
    <property type="protein sequence ID" value="CAJ1385574.1"/>
    <property type="molecule type" value="Genomic_DNA"/>
</dbReference>
<evidence type="ECO:0000313" key="12">
    <source>
        <dbReference type="EMBL" id="CAJ1385574.1"/>
    </source>
</evidence>
<dbReference type="AlphaFoldDB" id="A0AA36MYS7"/>
<dbReference type="SUPFAM" id="SSF103506">
    <property type="entry name" value="Mitochondrial carrier"/>
    <property type="match status" value="1"/>
</dbReference>
<evidence type="ECO:0000256" key="9">
    <source>
        <dbReference type="ARBA" id="ARBA00023274"/>
    </source>
</evidence>
<dbReference type="InterPro" id="IPR041988">
    <property type="entry name" value="Ribosomal_uL24_KOW"/>
</dbReference>
<accession>A0AA36MYS7</accession>
<dbReference type="GO" id="GO:0016020">
    <property type="term" value="C:membrane"/>
    <property type="evidence" value="ECO:0007669"/>
    <property type="project" value="UniProtKB-SubCell"/>
</dbReference>
<comment type="caution">
    <text evidence="12">The sequence shown here is derived from an EMBL/GenBank/DDBJ whole genome shotgun (WGS) entry which is preliminary data.</text>
</comment>
<dbReference type="Pfam" id="PF00153">
    <property type="entry name" value="Mito_carr"/>
    <property type="match status" value="2"/>
</dbReference>
<organism evidence="12 13">
    <name type="scientific">Effrenium voratum</name>
    <dbReference type="NCBI Taxonomy" id="2562239"/>
    <lineage>
        <taxon>Eukaryota</taxon>
        <taxon>Sar</taxon>
        <taxon>Alveolata</taxon>
        <taxon>Dinophyceae</taxon>
        <taxon>Suessiales</taxon>
        <taxon>Symbiodiniaceae</taxon>
        <taxon>Effrenium</taxon>
    </lineage>
</organism>
<name>A0AA36MYS7_9DINO</name>
<feature type="region of interest" description="Disordered" evidence="11">
    <location>
        <begin position="68"/>
        <end position="103"/>
    </location>
</feature>
<keyword evidence="3" id="KW-0813">Transport</keyword>
<keyword evidence="8 10" id="KW-0472">Membrane</keyword>
<comment type="similarity">
    <text evidence="2">Belongs to the mitochondrial carrier (TC 2.A.29) family.</text>
</comment>
<evidence type="ECO:0000256" key="4">
    <source>
        <dbReference type="ARBA" id="ARBA00022692"/>
    </source>
</evidence>
<evidence type="ECO:0000256" key="2">
    <source>
        <dbReference type="ARBA" id="ARBA00006375"/>
    </source>
</evidence>
<evidence type="ECO:0000256" key="10">
    <source>
        <dbReference type="PROSITE-ProRule" id="PRU00282"/>
    </source>
</evidence>
<proteinExistence type="inferred from homology"/>
<evidence type="ECO:0000256" key="1">
    <source>
        <dbReference type="ARBA" id="ARBA00004141"/>
    </source>
</evidence>
<dbReference type="GO" id="GO:1990904">
    <property type="term" value="C:ribonucleoprotein complex"/>
    <property type="evidence" value="ECO:0007669"/>
    <property type="project" value="UniProtKB-KW"/>
</dbReference>
<reference evidence="12" key="1">
    <citation type="submission" date="2023-08" db="EMBL/GenBank/DDBJ databases">
        <authorList>
            <person name="Chen Y."/>
            <person name="Shah S."/>
            <person name="Dougan E. K."/>
            <person name="Thang M."/>
            <person name="Chan C."/>
        </authorList>
    </citation>
    <scope>NUCLEOTIDE SEQUENCE</scope>
</reference>
<feature type="region of interest" description="Disordered" evidence="11">
    <location>
        <begin position="1"/>
        <end position="23"/>
    </location>
</feature>
<dbReference type="GO" id="GO:0005840">
    <property type="term" value="C:ribosome"/>
    <property type="evidence" value="ECO:0007669"/>
    <property type="project" value="UniProtKB-KW"/>
</dbReference>
<protein>
    <submittedName>
        <fullName evidence="12">Uncharacterized protein</fullName>
    </submittedName>
</protein>
<keyword evidence="6" id="KW-0689">Ribosomal protein</keyword>
<keyword evidence="9" id="KW-0687">Ribonucleoprotein</keyword>